<dbReference type="STRING" id="44742.AXF13_01025"/>
<evidence type="ECO:0000256" key="7">
    <source>
        <dbReference type="SAM" id="Phobius"/>
    </source>
</evidence>
<evidence type="ECO:0000256" key="1">
    <source>
        <dbReference type="ARBA" id="ARBA00004429"/>
    </source>
</evidence>
<feature type="transmembrane region" description="Helical" evidence="7">
    <location>
        <begin position="242"/>
        <end position="258"/>
    </location>
</feature>
<dbReference type="RefSeq" id="WP_062251304.1">
    <property type="nucleotide sequence ID" value="NZ_CP014229.1"/>
</dbReference>
<dbReference type="GO" id="GO:0022857">
    <property type="term" value="F:transmembrane transporter activity"/>
    <property type="evidence" value="ECO:0007669"/>
    <property type="project" value="TreeGrafter"/>
</dbReference>
<accession>A0A0X8JHA6</accession>
<dbReference type="Pfam" id="PF06808">
    <property type="entry name" value="DctM"/>
    <property type="match status" value="1"/>
</dbReference>
<dbReference type="InterPro" id="IPR004681">
    <property type="entry name" value="TRAP_DctM"/>
</dbReference>
<evidence type="ECO:0000313" key="10">
    <source>
        <dbReference type="Proteomes" id="UP000069241"/>
    </source>
</evidence>
<dbReference type="Proteomes" id="UP000069241">
    <property type="component" value="Chromosome"/>
</dbReference>
<feature type="transmembrane region" description="Helical" evidence="7">
    <location>
        <begin position="173"/>
        <end position="196"/>
    </location>
</feature>
<dbReference type="AlphaFoldDB" id="A0A0X8JHA6"/>
<dbReference type="InterPro" id="IPR010656">
    <property type="entry name" value="DctM"/>
</dbReference>
<feature type="transmembrane region" description="Helical" evidence="7">
    <location>
        <begin position="358"/>
        <end position="378"/>
    </location>
</feature>
<evidence type="ECO:0000313" key="9">
    <source>
        <dbReference type="EMBL" id="AMD88809.1"/>
    </source>
</evidence>
<evidence type="ECO:0000256" key="6">
    <source>
        <dbReference type="ARBA" id="ARBA00023136"/>
    </source>
</evidence>
<feature type="transmembrane region" description="Helical" evidence="7">
    <location>
        <begin position="48"/>
        <end position="72"/>
    </location>
</feature>
<gene>
    <name evidence="9" type="ORF">AXF13_01025</name>
</gene>
<reference evidence="10" key="1">
    <citation type="submission" date="2016-02" db="EMBL/GenBank/DDBJ databases">
        <authorList>
            <person name="Holder M.E."/>
            <person name="Ajami N.J."/>
            <person name="Petrosino J.F."/>
        </authorList>
    </citation>
    <scope>NUCLEOTIDE SEQUENCE [LARGE SCALE GENOMIC DNA]</scope>
    <source>
        <strain evidence="10">CCUG 45958</strain>
    </source>
</reference>
<dbReference type="GO" id="GO:0005886">
    <property type="term" value="C:plasma membrane"/>
    <property type="evidence" value="ECO:0007669"/>
    <property type="project" value="UniProtKB-SubCell"/>
</dbReference>
<dbReference type="PIRSF" id="PIRSF006066">
    <property type="entry name" value="HI0050"/>
    <property type="match status" value="1"/>
</dbReference>
<evidence type="ECO:0000256" key="4">
    <source>
        <dbReference type="ARBA" id="ARBA00022692"/>
    </source>
</evidence>
<feature type="transmembrane region" description="Helical" evidence="7">
    <location>
        <begin position="137"/>
        <end position="161"/>
    </location>
</feature>
<protein>
    <submittedName>
        <fullName evidence="9">C4-dicarboxylate ABC transporter</fullName>
    </submittedName>
</protein>
<comment type="subcellular location">
    <subcellularLocation>
        <location evidence="1">Cell inner membrane</location>
        <topology evidence="1">Multi-pass membrane protein</topology>
    </subcellularLocation>
</comment>
<dbReference type="NCBIfam" id="TIGR00786">
    <property type="entry name" value="dctM"/>
    <property type="match status" value="1"/>
</dbReference>
<feature type="transmembrane region" description="Helical" evidence="7">
    <location>
        <begin position="279"/>
        <end position="299"/>
    </location>
</feature>
<dbReference type="KEGG" id="dfi:AXF13_01025"/>
<feature type="domain" description="TRAP C4-dicarboxylate transport system permease DctM subunit" evidence="8">
    <location>
        <begin position="10"/>
        <end position="418"/>
    </location>
</feature>
<evidence type="ECO:0000256" key="2">
    <source>
        <dbReference type="ARBA" id="ARBA00022475"/>
    </source>
</evidence>
<keyword evidence="10" id="KW-1185">Reference proteome</keyword>
<feature type="transmembrane region" description="Helical" evidence="7">
    <location>
        <begin position="398"/>
        <end position="423"/>
    </location>
</feature>
<proteinExistence type="predicted"/>
<evidence type="ECO:0000259" key="8">
    <source>
        <dbReference type="Pfam" id="PF06808"/>
    </source>
</evidence>
<feature type="transmembrane region" description="Helical" evidence="7">
    <location>
        <begin position="217"/>
        <end position="236"/>
    </location>
</feature>
<keyword evidence="6 7" id="KW-0472">Membrane</keyword>
<evidence type="ECO:0000256" key="5">
    <source>
        <dbReference type="ARBA" id="ARBA00022989"/>
    </source>
</evidence>
<feature type="transmembrane region" description="Helical" evidence="7">
    <location>
        <begin position="95"/>
        <end position="125"/>
    </location>
</feature>
<dbReference type="EMBL" id="CP014229">
    <property type="protein sequence ID" value="AMD88809.1"/>
    <property type="molecule type" value="Genomic_DNA"/>
</dbReference>
<dbReference type="PANTHER" id="PTHR33362">
    <property type="entry name" value="SIALIC ACID TRAP TRANSPORTER PERMEASE PROTEIN SIAT-RELATED"/>
    <property type="match status" value="1"/>
</dbReference>
<keyword evidence="5 7" id="KW-1133">Transmembrane helix</keyword>
<keyword evidence="3" id="KW-0997">Cell inner membrane</keyword>
<keyword evidence="4 7" id="KW-0812">Transmembrane</keyword>
<sequence>MDTFVYFALLTIVILFLLGTPLCVTFSIGSIAIMIHVMDFPVGNISQIFFTTISGYPMLAMPFFIFAGNLILSSGGMGHLRDCINRLVGHLPGGMAVAICIFAAFLGSISGSATACLAIIGTIFVPMMAASGYPRAFASGLAVTSAGLGAVIPPSVFMIIFGASNRISIADLFAAGVGPGLLAAVLMCLLTVYLSIKRGYRGGEKAGPAARLEAFRKAFPILLMPLIVLGGIYSGIFSPTQAAAVACIYSLALGTLVYKGITRQVFMDSLVETVRLSSMIYFLVIGGELFGRVLGYVGLPQMISQWVIDLELGPTGFLLAVQAMLLVMGFFFSSFPMVVIVLPLFLPSVMSLGIDPALYGALAVFCSIIGEVTPPMGPQLWIAAPICKEKIGNIMREAWAFLGVQVLALILVTFFPQISLFLVHFVR</sequence>
<evidence type="ECO:0000256" key="3">
    <source>
        <dbReference type="ARBA" id="ARBA00022519"/>
    </source>
</evidence>
<keyword evidence="2" id="KW-1003">Cell membrane</keyword>
<name>A0A0X8JHA6_9BACT</name>
<feature type="transmembrane region" description="Helical" evidence="7">
    <location>
        <begin position="319"/>
        <end position="346"/>
    </location>
</feature>
<organism evidence="9 10">
    <name type="scientific">Desulfovibrio fairfieldensis</name>
    <dbReference type="NCBI Taxonomy" id="44742"/>
    <lineage>
        <taxon>Bacteria</taxon>
        <taxon>Pseudomonadati</taxon>
        <taxon>Thermodesulfobacteriota</taxon>
        <taxon>Desulfovibrionia</taxon>
        <taxon>Desulfovibrionales</taxon>
        <taxon>Desulfovibrionaceae</taxon>
        <taxon>Desulfovibrio</taxon>
    </lineage>
</organism>
<feature type="transmembrane region" description="Helical" evidence="7">
    <location>
        <begin position="6"/>
        <end position="36"/>
    </location>
</feature>